<dbReference type="SUPFAM" id="SSF56436">
    <property type="entry name" value="C-type lectin-like"/>
    <property type="match status" value="1"/>
</dbReference>
<dbReference type="GO" id="GO:0004888">
    <property type="term" value="F:transmembrane signaling receptor activity"/>
    <property type="evidence" value="ECO:0007669"/>
    <property type="project" value="InterPro"/>
</dbReference>
<dbReference type="Gene3D" id="3.10.100.10">
    <property type="entry name" value="Mannose-Binding Protein A, subunit A"/>
    <property type="match status" value="1"/>
</dbReference>
<dbReference type="GeneTree" id="ENSGT01030000234575"/>
<reference evidence="3" key="1">
    <citation type="submission" date="2025-08" db="UniProtKB">
        <authorList>
            <consortium name="Ensembl"/>
        </authorList>
    </citation>
    <scope>IDENTIFICATION</scope>
</reference>
<dbReference type="InterPro" id="IPR039689">
    <property type="entry name" value="CD72"/>
</dbReference>
<dbReference type="PANTHER" id="PTHR15028">
    <property type="entry name" value="CD72-RELATED"/>
    <property type="match status" value="1"/>
</dbReference>
<keyword evidence="4" id="KW-1185">Reference proteome</keyword>
<evidence type="ECO:0000313" key="4">
    <source>
        <dbReference type="Proteomes" id="UP000694383"/>
    </source>
</evidence>
<evidence type="ECO:0000256" key="1">
    <source>
        <dbReference type="SAM" id="Coils"/>
    </source>
</evidence>
<dbReference type="Proteomes" id="UP000694383">
    <property type="component" value="Unplaced"/>
</dbReference>
<dbReference type="InterPro" id="IPR016187">
    <property type="entry name" value="CTDL_fold"/>
</dbReference>
<organism evidence="3 4">
    <name type="scientific">Oryzias sinensis</name>
    <name type="common">Chinese medaka</name>
    <dbReference type="NCBI Taxonomy" id="183150"/>
    <lineage>
        <taxon>Eukaryota</taxon>
        <taxon>Metazoa</taxon>
        <taxon>Chordata</taxon>
        <taxon>Craniata</taxon>
        <taxon>Vertebrata</taxon>
        <taxon>Euteleostomi</taxon>
        <taxon>Actinopterygii</taxon>
        <taxon>Neopterygii</taxon>
        <taxon>Teleostei</taxon>
        <taxon>Neoteleostei</taxon>
        <taxon>Acanthomorphata</taxon>
        <taxon>Ovalentaria</taxon>
        <taxon>Atherinomorphae</taxon>
        <taxon>Beloniformes</taxon>
        <taxon>Adrianichthyidae</taxon>
        <taxon>Oryziinae</taxon>
        <taxon>Oryzias</taxon>
    </lineage>
</organism>
<dbReference type="Ensembl" id="ENSOSIT00000028561.1">
    <property type="protein sequence ID" value="ENSOSIP00000027089.1"/>
    <property type="gene ID" value="ENSOSIG00000014237.1"/>
</dbReference>
<dbReference type="PANTHER" id="PTHR15028:SF6">
    <property type="entry name" value="B-CELL DIFFERENTIATION ANTIGEN CD72"/>
    <property type="match status" value="1"/>
</dbReference>
<reference evidence="3" key="2">
    <citation type="submission" date="2025-09" db="UniProtKB">
        <authorList>
            <consortium name="Ensembl"/>
        </authorList>
    </citation>
    <scope>IDENTIFICATION</scope>
</reference>
<feature type="domain" description="C-type lectin" evidence="2">
    <location>
        <begin position="184"/>
        <end position="301"/>
    </location>
</feature>
<feature type="coiled-coil region" evidence="1">
    <location>
        <begin position="14"/>
        <end position="156"/>
    </location>
</feature>
<dbReference type="SMART" id="SM00034">
    <property type="entry name" value="CLECT"/>
    <property type="match status" value="1"/>
</dbReference>
<dbReference type="Gene3D" id="1.20.5.340">
    <property type="match status" value="1"/>
</dbReference>
<evidence type="ECO:0000259" key="2">
    <source>
        <dbReference type="PROSITE" id="PS50041"/>
    </source>
</evidence>
<proteinExistence type="predicted"/>
<evidence type="ECO:0000313" key="3">
    <source>
        <dbReference type="Ensembl" id="ENSOSIP00000027089.1"/>
    </source>
</evidence>
<keyword evidence="1" id="KW-0175">Coiled coil</keyword>
<sequence length="307" mass="36225">MVMCVIWVAVTMETKKLKLNLSDLEAKNEQLTFEKRDLQNQTEDLRTNMTKLDNQTEDLMINMTKLEYQNQDLRVNMRKLDNQNQDLRMNMTKLDNQNQDLRVNMTKLQNQTQQLTTEKIFLKNQTKEMTVNMTILQNQNEQLRNNSDKLNKLLAAIISYPNFPADLFCPEGVCQTCPKDWIQFQQSCYFFNHFISELKTWDQSRQLCQSNKSDLVVISSLEEQTFIKNTIKYYHDIWHGYWIGLQKVNNIWIWVDGSPDTLGYWNNPGSSDNFTLIIQNAALTQSWIQNSNGFVNRFICEIKALIF</sequence>
<dbReference type="InterPro" id="IPR001304">
    <property type="entry name" value="C-type_lectin-like"/>
</dbReference>
<dbReference type="InterPro" id="IPR016186">
    <property type="entry name" value="C-type_lectin-like/link_sf"/>
</dbReference>
<accession>A0A8C7YFZ2</accession>
<dbReference type="GO" id="GO:0005886">
    <property type="term" value="C:plasma membrane"/>
    <property type="evidence" value="ECO:0007669"/>
    <property type="project" value="InterPro"/>
</dbReference>
<dbReference type="Pfam" id="PF00059">
    <property type="entry name" value="Lectin_C"/>
    <property type="match status" value="1"/>
</dbReference>
<dbReference type="PROSITE" id="PS50041">
    <property type="entry name" value="C_TYPE_LECTIN_2"/>
    <property type="match status" value="1"/>
</dbReference>
<protein>
    <recommendedName>
        <fullName evidence="2">C-type lectin domain-containing protein</fullName>
    </recommendedName>
</protein>
<dbReference type="AlphaFoldDB" id="A0A8C7YFZ2"/>
<name>A0A8C7YFZ2_9TELE</name>